<dbReference type="PANTHER" id="PTHR45033:SF2">
    <property type="entry name" value="ZINC-TYPE ALCOHOL DEHYDROGENASE-LIKE PROTEIN C1773.06C"/>
    <property type="match status" value="1"/>
</dbReference>
<dbReference type="InterPro" id="IPR013154">
    <property type="entry name" value="ADH-like_N"/>
</dbReference>
<feature type="domain" description="Enoyl reductase (ER)" evidence="1">
    <location>
        <begin position="17"/>
        <end position="342"/>
    </location>
</feature>
<accession>A0A024SFU8</accession>
<dbReference type="PANTHER" id="PTHR45033">
    <property type="match status" value="1"/>
</dbReference>
<dbReference type="SUPFAM" id="SSF51735">
    <property type="entry name" value="NAD(P)-binding Rossmann-fold domains"/>
    <property type="match status" value="1"/>
</dbReference>
<dbReference type="InterPro" id="IPR020843">
    <property type="entry name" value="ER"/>
</dbReference>
<evidence type="ECO:0000259" key="1">
    <source>
        <dbReference type="SMART" id="SM00829"/>
    </source>
</evidence>
<dbReference type="Gene3D" id="3.90.180.10">
    <property type="entry name" value="Medium-chain alcohol dehydrogenases, catalytic domain"/>
    <property type="match status" value="1"/>
</dbReference>
<evidence type="ECO:0000313" key="2">
    <source>
        <dbReference type="EMBL" id="ETS03366.1"/>
    </source>
</evidence>
<name>A0A024SFU8_HYPJR</name>
<dbReference type="CDD" id="cd08276">
    <property type="entry name" value="MDR7"/>
    <property type="match status" value="1"/>
</dbReference>
<dbReference type="Gene3D" id="3.40.50.720">
    <property type="entry name" value="NAD(P)-binding Rossmann-like Domain"/>
    <property type="match status" value="1"/>
</dbReference>
<dbReference type="Pfam" id="PF08240">
    <property type="entry name" value="ADH_N"/>
    <property type="match status" value="1"/>
</dbReference>
<proteinExistence type="predicted"/>
<dbReference type="GO" id="GO:0016491">
    <property type="term" value="F:oxidoreductase activity"/>
    <property type="evidence" value="ECO:0007669"/>
    <property type="project" value="InterPro"/>
</dbReference>
<dbReference type="InterPro" id="IPR036291">
    <property type="entry name" value="NAD(P)-bd_dom_sf"/>
</dbReference>
<dbReference type="InterPro" id="IPR011032">
    <property type="entry name" value="GroES-like_sf"/>
</dbReference>
<gene>
    <name evidence="2" type="ORF">M419DRAFT_75729</name>
</gene>
<dbReference type="SUPFAM" id="SSF50129">
    <property type="entry name" value="GroES-like"/>
    <property type="match status" value="1"/>
</dbReference>
<dbReference type="OrthoDB" id="3509362at2759"/>
<dbReference type="Proteomes" id="UP000024376">
    <property type="component" value="Unassembled WGS sequence"/>
</dbReference>
<dbReference type="InterPro" id="IPR052711">
    <property type="entry name" value="Zinc_ADH-like"/>
</dbReference>
<dbReference type="HOGENOM" id="CLU_026673_3_4_1"/>
<evidence type="ECO:0000313" key="3">
    <source>
        <dbReference type="Proteomes" id="UP000024376"/>
    </source>
</evidence>
<protein>
    <submittedName>
        <fullName evidence="2">NAD(P)-binding protein</fullName>
    </submittedName>
</protein>
<dbReference type="SMART" id="SM00829">
    <property type="entry name" value="PKS_ER"/>
    <property type="match status" value="1"/>
</dbReference>
<reference evidence="3" key="1">
    <citation type="journal article" date="2013" name="Ind. Biotechnol.">
        <title>Comparative genomics analysis of Trichoderma reesei strains.</title>
        <authorList>
            <person name="Koike H."/>
            <person name="Aerts A."/>
            <person name="LaButti K."/>
            <person name="Grigoriev I.V."/>
            <person name="Baker S.E."/>
        </authorList>
    </citation>
    <scope>NUCLEOTIDE SEQUENCE [LARGE SCALE GENOMIC DNA]</scope>
    <source>
        <strain evidence="3">ATCC 56765 / BCRC 32924 / NRRL 11460 / Rut C-30</strain>
    </source>
</reference>
<dbReference type="Pfam" id="PF00107">
    <property type="entry name" value="ADH_zinc_N"/>
    <property type="match status" value="1"/>
</dbReference>
<sequence>MPAFIIPQTRKALRRIGPREAKFVDEAIPSRGSSDVLIRVRAVSLNYKDLAMLDDKFPWPVPSNIIMGADVAGEVAWVGEKVAKFKIGDGVVAIHNLDNITGRESTARAPGQGVDGTLATYVVFSEVELVKFPDNLSWAEASILPCSGVTAWSALNIKTNNLWGKKVLVQGTGGVSIIALSLAAKAGATVIATSSSDAKLERARELGASHVINYKQNPNWEQQVLDLTYGLGVDIVVEQGGAQTLLQSVQSVKREGQISQVGFLSGHGHGDMFRLVQLLIIRKCSIVGIQVGSKGDLEDLLDFVKQPHFKLEPCIDRVFSFDKSLEAFEYMRNGGAVGKIVIEF</sequence>
<dbReference type="InterPro" id="IPR013149">
    <property type="entry name" value="ADH-like_C"/>
</dbReference>
<dbReference type="EMBL" id="KI911143">
    <property type="protein sequence ID" value="ETS03366.1"/>
    <property type="molecule type" value="Genomic_DNA"/>
</dbReference>
<organism evidence="2 3">
    <name type="scientific">Hypocrea jecorina (strain ATCC 56765 / BCRC 32924 / NRRL 11460 / Rut C-30)</name>
    <name type="common">Trichoderma reesei</name>
    <dbReference type="NCBI Taxonomy" id="1344414"/>
    <lineage>
        <taxon>Eukaryota</taxon>
        <taxon>Fungi</taxon>
        <taxon>Dikarya</taxon>
        <taxon>Ascomycota</taxon>
        <taxon>Pezizomycotina</taxon>
        <taxon>Sordariomycetes</taxon>
        <taxon>Hypocreomycetidae</taxon>
        <taxon>Hypocreales</taxon>
        <taxon>Hypocreaceae</taxon>
        <taxon>Trichoderma</taxon>
    </lineage>
</organism>
<dbReference type="AlphaFoldDB" id="A0A024SFU8"/>
<dbReference type="KEGG" id="trr:M419DRAFT_75729"/>